<gene>
    <name evidence="2" type="ORF">S12H4_60546</name>
</gene>
<feature type="non-terminal residue" evidence="2">
    <location>
        <position position="129"/>
    </location>
</feature>
<sequence>MVKDKINNNEERFDFDANDFKNYLNSIIHEWSKTLTTLVFTLVPIFFILDYFTMPKELLPRFGVYRLVSTLIALTQYFFIRHTRPSNLSNVHGYLVSVIVGGMIALMTVDLGGFNSTYYAGLNLVIIGV</sequence>
<dbReference type="EMBL" id="BARW01039880">
    <property type="protein sequence ID" value="GAJ23314.1"/>
    <property type="molecule type" value="Genomic_DNA"/>
</dbReference>
<name>X1V0T4_9ZZZZ</name>
<comment type="caution">
    <text evidence="2">The sequence shown here is derived from an EMBL/GenBank/DDBJ whole genome shotgun (WGS) entry which is preliminary data.</text>
</comment>
<protein>
    <submittedName>
        <fullName evidence="2">Uncharacterized protein</fullName>
    </submittedName>
</protein>
<dbReference type="AlphaFoldDB" id="X1V0T4"/>
<proteinExistence type="predicted"/>
<keyword evidence="1" id="KW-1133">Transmembrane helix</keyword>
<feature type="transmembrane region" description="Helical" evidence="1">
    <location>
        <begin position="64"/>
        <end position="80"/>
    </location>
</feature>
<accession>X1V0T4</accession>
<keyword evidence="1" id="KW-0812">Transmembrane</keyword>
<feature type="transmembrane region" description="Helical" evidence="1">
    <location>
        <begin position="34"/>
        <end position="52"/>
    </location>
</feature>
<keyword evidence="1" id="KW-0472">Membrane</keyword>
<organism evidence="2">
    <name type="scientific">marine sediment metagenome</name>
    <dbReference type="NCBI Taxonomy" id="412755"/>
    <lineage>
        <taxon>unclassified sequences</taxon>
        <taxon>metagenomes</taxon>
        <taxon>ecological metagenomes</taxon>
    </lineage>
</organism>
<reference evidence="2" key="1">
    <citation type="journal article" date="2014" name="Front. Microbiol.">
        <title>High frequency of phylogenetically diverse reductive dehalogenase-homologous genes in deep subseafloor sedimentary metagenomes.</title>
        <authorList>
            <person name="Kawai M."/>
            <person name="Futagami T."/>
            <person name="Toyoda A."/>
            <person name="Takaki Y."/>
            <person name="Nishi S."/>
            <person name="Hori S."/>
            <person name="Arai W."/>
            <person name="Tsubouchi T."/>
            <person name="Morono Y."/>
            <person name="Uchiyama I."/>
            <person name="Ito T."/>
            <person name="Fujiyama A."/>
            <person name="Inagaki F."/>
            <person name="Takami H."/>
        </authorList>
    </citation>
    <scope>NUCLEOTIDE SEQUENCE</scope>
    <source>
        <strain evidence="2">Expedition CK06-06</strain>
    </source>
</reference>
<evidence type="ECO:0000313" key="2">
    <source>
        <dbReference type="EMBL" id="GAJ23314.1"/>
    </source>
</evidence>
<feature type="transmembrane region" description="Helical" evidence="1">
    <location>
        <begin position="92"/>
        <end position="114"/>
    </location>
</feature>
<evidence type="ECO:0000256" key="1">
    <source>
        <dbReference type="SAM" id="Phobius"/>
    </source>
</evidence>